<dbReference type="Pfam" id="PF04014">
    <property type="entry name" value="MazE_antitoxin"/>
    <property type="match status" value="1"/>
</dbReference>
<dbReference type="EMBL" id="CP001661">
    <property type="protein sequence ID" value="ACT18624.1"/>
    <property type="molecule type" value="Genomic_DNA"/>
</dbReference>
<evidence type="ECO:0000259" key="1">
    <source>
        <dbReference type="SMART" id="SM00966"/>
    </source>
</evidence>
<dbReference type="AlphaFoldDB" id="C6E0K0"/>
<proteinExistence type="predicted"/>
<accession>C6E0K0</accession>
<dbReference type="STRING" id="443144.GM21_2584"/>
<organism evidence="2">
    <name type="scientific">Geobacter sp. (strain M21)</name>
    <dbReference type="NCBI Taxonomy" id="443144"/>
    <lineage>
        <taxon>Bacteria</taxon>
        <taxon>Pseudomonadati</taxon>
        <taxon>Thermodesulfobacteriota</taxon>
        <taxon>Desulfuromonadia</taxon>
        <taxon>Geobacterales</taxon>
        <taxon>Geobacteraceae</taxon>
        <taxon>Geobacter</taxon>
    </lineage>
</organism>
<dbReference type="InterPro" id="IPR037914">
    <property type="entry name" value="SpoVT-AbrB_sf"/>
</dbReference>
<dbReference type="HOGENOM" id="CLU_150554_1_0_7"/>
<dbReference type="OrthoDB" id="9795766at2"/>
<dbReference type="InterPro" id="IPR007159">
    <property type="entry name" value="SpoVT-AbrB_dom"/>
</dbReference>
<dbReference type="KEGG" id="gem:GM21_2584"/>
<feature type="domain" description="SpoVT-AbrB" evidence="1">
    <location>
        <begin position="11"/>
        <end position="56"/>
    </location>
</feature>
<dbReference type="eggNOG" id="COG2336">
    <property type="taxonomic scope" value="Bacteria"/>
</dbReference>
<name>C6E0K0_GEOSM</name>
<dbReference type="GO" id="GO:0003677">
    <property type="term" value="F:DNA binding"/>
    <property type="evidence" value="ECO:0007669"/>
    <property type="project" value="InterPro"/>
</dbReference>
<dbReference type="Gene3D" id="2.10.260.10">
    <property type="match status" value="1"/>
</dbReference>
<dbReference type="SUPFAM" id="SSF89447">
    <property type="entry name" value="AbrB/MazE/MraZ-like"/>
    <property type="match status" value="1"/>
</dbReference>
<protein>
    <submittedName>
        <fullName evidence="2">Transcriptional regulator/antitoxin, MazE</fullName>
    </submittedName>
</protein>
<evidence type="ECO:0000313" key="2">
    <source>
        <dbReference type="EMBL" id="ACT18624.1"/>
    </source>
</evidence>
<sequence>MRQAEAVLDLKQWGNNLGVRLPMRVARAAHLHLNQKVLVAVEDGRVVITPVEEIAPTLEQRLLLFDPVKHGGEVMAAEPVGAEKW</sequence>
<dbReference type="SMART" id="SM00966">
    <property type="entry name" value="SpoVT_AbrB"/>
    <property type="match status" value="1"/>
</dbReference>
<reference evidence="2" key="1">
    <citation type="submission" date="2009-07" db="EMBL/GenBank/DDBJ databases">
        <title>Complete sequence of Geobacter sp. M21.</title>
        <authorList>
            <consortium name="US DOE Joint Genome Institute"/>
            <person name="Lucas S."/>
            <person name="Copeland A."/>
            <person name="Lapidus A."/>
            <person name="Glavina del Rio T."/>
            <person name="Dalin E."/>
            <person name="Tice H."/>
            <person name="Bruce D."/>
            <person name="Goodwin L."/>
            <person name="Pitluck S."/>
            <person name="Saunders E."/>
            <person name="Brettin T."/>
            <person name="Detter J.C."/>
            <person name="Han C."/>
            <person name="Larimer F."/>
            <person name="Land M."/>
            <person name="Hauser L."/>
            <person name="Kyrpides N."/>
            <person name="Ovchinnikova G."/>
            <person name="Lovley D."/>
        </authorList>
    </citation>
    <scope>NUCLEOTIDE SEQUENCE [LARGE SCALE GENOMIC DNA]</scope>
    <source>
        <strain evidence="2">M21</strain>
    </source>
</reference>
<gene>
    <name evidence="2" type="ordered locus">GM21_2584</name>
</gene>